<feature type="region of interest" description="Disordered" evidence="1">
    <location>
        <begin position="1"/>
        <end position="83"/>
    </location>
</feature>
<dbReference type="EMBL" id="KN846962">
    <property type="protein sequence ID" value="KIW62867.1"/>
    <property type="molecule type" value="Genomic_DNA"/>
</dbReference>
<sequence length="191" mass="20470">MVSEPDVLDASAKGNLKRLNQHFHPTKTRAKAAARAQASARGDSDPDGEGEAIGKEHRRPVESLHQDAGARPPGRGTVDKNGQINPEALLGITESGSLDVLGLAFGTRSGRSERRAGTRGGSHRTEQLDTTVKDIGLWCRYGLRLQAVCQEFGEGCLLVLLAKLSTHFVTGGRMQIGSRGAPRHDRTGLRC</sequence>
<feature type="compositionally biased region" description="Basic and acidic residues" evidence="1">
    <location>
        <begin position="52"/>
        <end position="65"/>
    </location>
</feature>
<keyword evidence="3" id="KW-1185">Reference proteome</keyword>
<protein>
    <submittedName>
        <fullName evidence="2">Uncharacterized protein</fullName>
    </submittedName>
</protein>
<feature type="compositionally biased region" description="Basic residues" evidence="1">
    <location>
        <begin position="15"/>
        <end position="32"/>
    </location>
</feature>
<gene>
    <name evidence="2" type="ORF">PV04_09759</name>
</gene>
<dbReference type="Proteomes" id="UP000054266">
    <property type="component" value="Unassembled WGS sequence"/>
</dbReference>
<evidence type="ECO:0000313" key="2">
    <source>
        <dbReference type="EMBL" id="KIW62867.1"/>
    </source>
</evidence>
<evidence type="ECO:0000256" key="1">
    <source>
        <dbReference type="SAM" id="MobiDB-lite"/>
    </source>
</evidence>
<name>A0A0D2DKD2_9EURO</name>
<dbReference type="HOGENOM" id="CLU_1421255_0_0_1"/>
<reference evidence="2 3" key="1">
    <citation type="submission" date="2015-01" db="EMBL/GenBank/DDBJ databases">
        <title>The Genome Sequence of Capronia semiimmersa CBS27337.</title>
        <authorList>
            <consortium name="The Broad Institute Genomics Platform"/>
            <person name="Cuomo C."/>
            <person name="de Hoog S."/>
            <person name="Gorbushina A."/>
            <person name="Stielow B."/>
            <person name="Teixiera M."/>
            <person name="Abouelleil A."/>
            <person name="Chapman S.B."/>
            <person name="Priest M."/>
            <person name="Young S.K."/>
            <person name="Wortman J."/>
            <person name="Nusbaum C."/>
            <person name="Birren B."/>
        </authorList>
    </citation>
    <scope>NUCLEOTIDE SEQUENCE [LARGE SCALE GENOMIC DNA]</scope>
    <source>
        <strain evidence="2 3">CBS 27337</strain>
    </source>
</reference>
<organism evidence="2 3">
    <name type="scientific">Phialophora macrospora</name>
    <dbReference type="NCBI Taxonomy" id="1851006"/>
    <lineage>
        <taxon>Eukaryota</taxon>
        <taxon>Fungi</taxon>
        <taxon>Dikarya</taxon>
        <taxon>Ascomycota</taxon>
        <taxon>Pezizomycotina</taxon>
        <taxon>Eurotiomycetes</taxon>
        <taxon>Chaetothyriomycetidae</taxon>
        <taxon>Chaetothyriales</taxon>
        <taxon>Herpotrichiellaceae</taxon>
        <taxon>Phialophora</taxon>
    </lineage>
</organism>
<evidence type="ECO:0000313" key="3">
    <source>
        <dbReference type="Proteomes" id="UP000054266"/>
    </source>
</evidence>
<accession>A0A0D2DKD2</accession>
<dbReference type="AlphaFoldDB" id="A0A0D2DKD2"/>
<proteinExistence type="predicted"/>